<comment type="similarity">
    <text evidence="1">Belongs to the transglycosylase Slt family.</text>
</comment>
<dbReference type="EMBL" id="BAAAZT010000023">
    <property type="protein sequence ID" value="GAA3897780.1"/>
    <property type="molecule type" value="Genomic_DNA"/>
</dbReference>
<evidence type="ECO:0000313" key="6">
    <source>
        <dbReference type="EMBL" id="GAA3897780.1"/>
    </source>
</evidence>
<feature type="domain" description="Transglycosylase SLT" evidence="4">
    <location>
        <begin position="488"/>
        <end position="603"/>
    </location>
</feature>
<feature type="chain" id="PRO_5046377392" evidence="3">
    <location>
        <begin position="32"/>
        <end position="661"/>
    </location>
</feature>
<sequence>MHALRRCLSDRAPIVGLAALLLAGLAAPAQATSDAAMREALAAAREERFDAIDASAVAGHRLRSYIDYHRLRAALPGASPERVNRFIADNADSPLAEWMRGRAITAYGEAEQFDALLAVADGEPAGATRRCHYYTALLENDATRAHEGGRTLWHTGHSRPAACDPLFDRLRARGVIDARAVWERAMLAWQAGNSRLMDYLLAMLDKRWHTAVTTAEKARETPRRLRQAPDCLGPRCAATDGFYRAAMARLIRDDTQAAFDGWHSIASRITVTSAARRTIEEELAFYALVRETPGTLDWVDSVLPTLDSERLRELRVRRALAERAWRDVRRWIDSMPADEREKSRWQYWLARAGEQLGDNAAAQAHYRRAAGERNFYGFAAADRLGQPYAFNMARYDVDDATRERIAALPMVQRTHALMDISEPGLATSEWLHAVRRASPQRARALGAYAAQQARTGHESWPARLVQTTIAGEMWDALAWRFPRAYNDAFTRAARHNNVDAYLLMAIARRESAYNPRVRSPAGALGLMQLMPGTARDVSRALGLDAPDTYDVLDPALNVRLGSAYFSETLARYRGNRLAAIAAYNAGPGRVDLWLDEHRAESFDLFVEAIPYRETRHYVQAVLTYRVIFQHLAQDADDGATLLHPAEKQARYHPSLIAADNG</sequence>
<dbReference type="PROSITE" id="PS00922">
    <property type="entry name" value="TRANSGLYCOSYLASE"/>
    <property type="match status" value="1"/>
</dbReference>
<dbReference type="Gene3D" id="1.10.1240.20">
    <property type="entry name" value="Lytic transglycosylase, superhelical linker domain"/>
    <property type="match status" value="1"/>
</dbReference>
<dbReference type="Pfam" id="PF14718">
    <property type="entry name" value="SLT_L"/>
    <property type="match status" value="1"/>
</dbReference>
<evidence type="ECO:0000256" key="1">
    <source>
        <dbReference type="ARBA" id="ARBA00007734"/>
    </source>
</evidence>
<dbReference type="InterPro" id="IPR008939">
    <property type="entry name" value="Lytic_TGlycosylase_superhlx_U"/>
</dbReference>
<dbReference type="Gene3D" id="1.10.530.10">
    <property type="match status" value="1"/>
</dbReference>
<dbReference type="Proteomes" id="UP001500133">
    <property type="component" value="Unassembled WGS sequence"/>
</dbReference>
<dbReference type="InterPro" id="IPR008258">
    <property type="entry name" value="Transglycosylase_SLT_dom_1"/>
</dbReference>
<reference evidence="7" key="1">
    <citation type="journal article" date="2019" name="Int. J. Syst. Evol. Microbiol.">
        <title>The Global Catalogue of Microorganisms (GCM) 10K type strain sequencing project: providing services to taxonomists for standard genome sequencing and annotation.</title>
        <authorList>
            <consortium name="The Broad Institute Genomics Platform"/>
            <consortium name="The Broad Institute Genome Sequencing Center for Infectious Disease"/>
            <person name="Wu L."/>
            <person name="Ma J."/>
        </authorList>
    </citation>
    <scope>NUCLEOTIDE SEQUENCE [LARGE SCALE GENOMIC DNA]</scope>
    <source>
        <strain evidence="7">JCM 16914</strain>
    </source>
</reference>
<evidence type="ECO:0000259" key="4">
    <source>
        <dbReference type="Pfam" id="PF01464"/>
    </source>
</evidence>
<dbReference type="SUPFAM" id="SSF53955">
    <property type="entry name" value="Lysozyme-like"/>
    <property type="match status" value="1"/>
</dbReference>
<keyword evidence="7" id="KW-1185">Reference proteome</keyword>
<dbReference type="InterPro" id="IPR037061">
    <property type="entry name" value="Lytic_TGlycoase_superhlx_L_sf"/>
</dbReference>
<comment type="caution">
    <text evidence="6">The sequence shown here is derived from an EMBL/GenBank/DDBJ whole genome shotgun (WGS) entry which is preliminary data.</text>
</comment>
<name>A0ABP7LA18_9GAMM</name>
<dbReference type="InterPro" id="IPR012289">
    <property type="entry name" value="Lytic_TGlycosylase_superhlx_L"/>
</dbReference>
<gene>
    <name evidence="6" type="ORF">GCM10022228_05600</name>
</gene>
<dbReference type="SUPFAM" id="SSF48435">
    <property type="entry name" value="Bacterial muramidases"/>
    <property type="match status" value="1"/>
</dbReference>
<dbReference type="InterPro" id="IPR023346">
    <property type="entry name" value="Lysozyme-like_dom_sf"/>
</dbReference>
<keyword evidence="2 3" id="KW-0732">Signal</keyword>
<dbReference type="PANTHER" id="PTHR37423">
    <property type="entry name" value="SOLUBLE LYTIC MUREIN TRANSGLYCOSYLASE-RELATED"/>
    <property type="match status" value="1"/>
</dbReference>
<feature type="domain" description="Lytic transglycosylase superhelical linker" evidence="5">
    <location>
        <begin position="405"/>
        <end position="477"/>
    </location>
</feature>
<protein>
    <submittedName>
        <fullName evidence="6">Transglycosylase SLT domain-containing protein</fullName>
    </submittedName>
</protein>
<dbReference type="Pfam" id="PF01464">
    <property type="entry name" value="SLT"/>
    <property type="match status" value="1"/>
</dbReference>
<organism evidence="6 7">
    <name type="scientific">Halomonas cibimaris</name>
    <dbReference type="NCBI Taxonomy" id="657012"/>
    <lineage>
        <taxon>Bacteria</taxon>
        <taxon>Pseudomonadati</taxon>
        <taxon>Pseudomonadota</taxon>
        <taxon>Gammaproteobacteria</taxon>
        <taxon>Oceanospirillales</taxon>
        <taxon>Halomonadaceae</taxon>
        <taxon>Halomonas</taxon>
    </lineage>
</organism>
<feature type="signal peptide" evidence="3">
    <location>
        <begin position="1"/>
        <end position="31"/>
    </location>
</feature>
<dbReference type="CDD" id="cd13401">
    <property type="entry name" value="Slt70-like"/>
    <property type="match status" value="1"/>
</dbReference>
<dbReference type="InterPro" id="IPR000189">
    <property type="entry name" value="Transglyc_AS"/>
</dbReference>
<evidence type="ECO:0000313" key="7">
    <source>
        <dbReference type="Proteomes" id="UP001500133"/>
    </source>
</evidence>
<accession>A0ABP7LA18</accession>
<proteinExistence type="inferred from homology"/>
<dbReference type="RefSeq" id="WP_344702095.1">
    <property type="nucleotide sequence ID" value="NZ_BAAAZT010000023.1"/>
</dbReference>
<evidence type="ECO:0000259" key="5">
    <source>
        <dbReference type="Pfam" id="PF14718"/>
    </source>
</evidence>
<evidence type="ECO:0000256" key="3">
    <source>
        <dbReference type="SAM" id="SignalP"/>
    </source>
</evidence>
<evidence type="ECO:0000256" key="2">
    <source>
        <dbReference type="ARBA" id="ARBA00022729"/>
    </source>
</evidence>
<dbReference type="Gene3D" id="1.25.20.10">
    <property type="entry name" value="Bacterial muramidases"/>
    <property type="match status" value="1"/>
</dbReference>
<dbReference type="PANTHER" id="PTHR37423:SF5">
    <property type="entry name" value="SOLUBLE LYTIC MUREIN TRANSGLYCOSYLASE"/>
    <property type="match status" value="1"/>
</dbReference>